<dbReference type="InterPro" id="IPR002223">
    <property type="entry name" value="Kunitz_BPTI"/>
</dbReference>
<keyword evidence="3" id="KW-0646">Protease inhibitor</keyword>
<evidence type="ECO:0000256" key="4">
    <source>
        <dbReference type="ARBA" id="ARBA00022900"/>
    </source>
</evidence>
<evidence type="ECO:0000313" key="10">
    <source>
        <dbReference type="Proteomes" id="UP000046393"/>
    </source>
</evidence>
<keyword evidence="6" id="KW-0800">Toxin</keyword>
<dbReference type="SUPFAM" id="SSF57362">
    <property type="entry name" value="BPTI-like"/>
    <property type="match status" value="1"/>
</dbReference>
<keyword evidence="8" id="KW-0732">Signal</keyword>
<evidence type="ECO:0000259" key="9">
    <source>
        <dbReference type="PROSITE" id="PS50279"/>
    </source>
</evidence>
<dbReference type="GO" id="GO:0004867">
    <property type="term" value="F:serine-type endopeptidase inhibitor activity"/>
    <property type="evidence" value="ECO:0007669"/>
    <property type="project" value="UniProtKB-KW"/>
</dbReference>
<dbReference type="STRING" id="451379.A0A0N5AKG9"/>
<dbReference type="AlphaFoldDB" id="A0A0N5AKG9"/>
<feature type="domain" description="BPTI/Kunitz inhibitor" evidence="9">
    <location>
        <begin position="89"/>
        <end position="138"/>
    </location>
</feature>
<dbReference type="PANTHER" id="PTHR10083">
    <property type="entry name" value="KUNITZ-TYPE PROTEASE INHIBITOR-RELATED"/>
    <property type="match status" value="1"/>
</dbReference>
<comment type="subcellular location">
    <subcellularLocation>
        <location evidence="1">Secreted</location>
    </subcellularLocation>
</comment>
<sequence length="139" mass="15932">MDNSINMLMLFELLFLSYSRHIYAEEADECLSLLCTPPKICKLVDQIVQCVSADTTDTPTITAIESFVTSTSPLPYKVKKRNGPPPKFCNLEPVTGHCSKNYILWYYNFEEHSCERFSYSGCGNNNRFLTKAECEWTCM</sequence>
<dbReference type="Pfam" id="PF00014">
    <property type="entry name" value="Kunitz_BPTI"/>
    <property type="match status" value="1"/>
</dbReference>
<evidence type="ECO:0000256" key="8">
    <source>
        <dbReference type="SAM" id="SignalP"/>
    </source>
</evidence>
<keyword evidence="5" id="KW-1015">Disulfide bond</keyword>
<keyword evidence="7" id="KW-1203">Blood coagulation cascade inhibiting toxin</keyword>
<accession>A0A0N5AKG9</accession>
<dbReference type="GO" id="GO:0005615">
    <property type="term" value="C:extracellular space"/>
    <property type="evidence" value="ECO:0007669"/>
    <property type="project" value="TreeGrafter"/>
</dbReference>
<feature type="chain" id="PRO_5005893162" evidence="8">
    <location>
        <begin position="25"/>
        <end position="139"/>
    </location>
</feature>
<dbReference type="PROSITE" id="PS50279">
    <property type="entry name" value="BPTI_KUNITZ_2"/>
    <property type="match status" value="1"/>
</dbReference>
<dbReference type="Proteomes" id="UP000046393">
    <property type="component" value="Unplaced"/>
</dbReference>
<evidence type="ECO:0000256" key="7">
    <source>
        <dbReference type="ARBA" id="ARBA00034146"/>
    </source>
</evidence>
<dbReference type="Gene3D" id="4.10.410.10">
    <property type="entry name" value="Pancreatic trypsin inhibitor Kunitz domain"/>
    <property type="match status" value="1"/>
</dbReference>
<keyword evidence="2" id="KW-0964">Secreted</keyword>
<dbReference type="InterPro" id="IPR050098">
    <property type="entry name" value="TFPI/VKTCI-like"/>
</dbReference>
<feature type="signal peptide" evidence="8">
    <location>
        <begin position="1"/>
        <end position="24"/>
    </location>
</feature>
<organism evidence="10 11">
    <name type="scientific">Syphacia muris</name>
    <dbReference type="NCBI Taxonomy" id="451379"/>
    <lineage>
        <taxon>Eukaryota</taxon>
        <taxon>Metazoa</taxon>
        <taxon>Ecdysozoa</taxon>
        <taxon>Nematoda</taxon>
        <taxon>Chromadorea</taxon>
        <taxon>Rhabditida</taxon>
        <taxon>Spirurina</taxon>
        <taxon>Oxyuridomorpha</taxon>
        <taxon>Oxyuroidea</taxon>
        <taxon>Oxyuridae</taxon>
        <taxon>Syphacia</taxon>
    </lineage>
</organism>
<dbReference type="SMART" id="SM00131">
    <property type="entry name" value="KU"/>
    <property type="match status" value="1"/>
</dbReference>
<dbReference type="WBParaSite" id="SMUV_0000499201-mRNA-1">
    <property type="protein sequence ID" value="SMUV_0000499201-mRNA-1"/>
    <property type="gene ID" value="SMUV_0000499201"/>
</dbReference>
<keyword evidence="6" id="KW-1199">Hemostasis impairing toxin</keyword>
<proteinExistence type="predicted"/>
<evidence type="ECO:0000256" key="1">
    <source>
        <dbReference type="ARBA" id="ARBA00004613"/>
    </source>
</evidence>
<dbReference type="InterPro" id="IPR036880">
    <property type="entry name" value="Kunitz_BPTI_sf"/>
</dbReference>
<evidence type="ECO:0000313" key="11">
    <source>
        <dbReference type="WBParaSite" id="SMUV_0000499201-mRNA-1"/>
    </source>
</evidence>
<protein>
    <submittedName>
        <fullName evidence="11">BPTI/Kunitz inhibitor domain-containing protein</fullName>
    </submittedName>
</protein>
<evidence type="ECO:0000256" key="3">
    <source>
        <dbReference type="ARBA" id="ARBA00022690"/>
    </source>
</evidence>
<name>A0A0N5AKG9_9BILA</name>
<dbReference type="PANTHER" id="PTHR10083:SF376">
    <property type="entry name" value="SERINE PEPTIDASE INHIBITOR, KUNITZ TYPE, 3"/>
    <property type="match status" value="1"/>
</dbReference>
<evidence type="ECO:0000256" key="5">
    <source>
        <dbReference type="ARBA" id="ARBA00023157"/>
    </source>
</evidence>
<dbReference type="CDD" id="cd00109">
    <property type="entry name" value="Kunitz-type"/>
    <property type="match status" value="1"/>
</dbReference>
<evidence type="ECO:0000256" key="6">
    <source>
        <dbReference type="ARBA" id="ARBA00023240"/>
    </source>
</evidence>
<evidence type="ECO:0000256" key="2">
    <source>
        <dbReference type="ARBA" id="ARBA00022525"/>
    </source>
</evidence>
<keyword evidence="10" id="KW-1185">Reference proteome</keyword>
<reference evidence="11" key="1">
    <citation type="submission" date="2017-02" db="UniProtKB">
        <authorList>
            <consortium name="WormBaseParasite"/>
        </authorList>
    </citation>
    <scope>IDENTIFICATION</scope>
</reference>
<keyword evidence="4" id="KW-0722">Serine protease inhibitor</keyword>